<gene>
    <name evidence="1" type="ORF">TM448B02122_0007</name>
</gene>
<name>A0A6M3XSB5_9ZZZZ</name>
<dbReference type="EMBL" id="MT144878">
    <property type="protein sequence ID" value="QJI00819.1"/>
    <property type="molecule type" value="Genomic_DNA"/>
</dbReference>
<accession>A0A6M3XSB5</accession>
<evidence type="ECO:0000313" key="1">
    <source>
        <dbReference type="EMBL" id="QJI00819.1"/>
    </source>
</evidence>
<organism evidence="1">
    <name type="scientific">viral metagenome</name>
    <dbReference type="NCBI Taxonomy" id="1070528"/>
    <lineage>
        <taxon>unclassified sequences</taxon>
        <taxon>metagenomes</taxon>
        <taxon>organismal metagenomes</taxon>
    </lineage>
</organism>
<dbReference type="AlphaFoldDB" id="A0A6M3XSB5"/>
<protein>
    <submittedName>
        <fullName evidence="1">Uncharacterized protein</fullName>
    </submittedName>
</protein>
<proteinExistence type="predicted"/>
<sequence>MTEWMKCTKTGECKLTDCPHFKNPHRKVDEINHCRADGCNFSCHGTVCVPYRLRVGDRVRTPLGDVGEINELTYNNKSAKVYDKSGRLVTHCLLTDLEYLPPESDTKTLNLANLPERLLCETVSESKPEPTYRWTGKLLTVSAIAAAANMVEFRNFYENWLILLYFGEHFYPDQKIKVNDDLIKYASKSKCFMDFLKDGYIEEVKPEWLLG</sequence>
<reference evidence="1" key="1">
    <citation type="submission" date="2020-03" db="EMBL/GenBank/DDBJ databases">
        <title>The deep terrestrial virosphere.</title>
        <authorList>
            <person name="Holmfeldt K."/>
            <person name="Nilsson E."/>
            <person name="Simone D."/>
            <person name="Lopez-Fernandez M."/>
            <person name="Wu X."/>
            <person name="de Brujin I."/>
            <person name="Lundin D."/>
            <person name="Andersson A."/>
            <person name="Bertilsson S."/>
            <person name="Dopson M."/>
        </authorList>
    </citation>
    <scope>NUCLEOTIDE SEQUENCE</scope>
    <source>
        <strain evidence="1">TM448B02122</strain>
    </source>
</reference>